<dbReference type="InterPro" id="IPR040255">
    <property type="entry name" value="Non-specific_endonuclease"/>
</dbReference>
<dbReference type="GO" id="GO:0003676">
    <property type="term" value="F:nucleic acid binding"/>
    <property type="evidence" value="ECO:0007669"/>
    <property type="project" value="InterPro"/>
</dbReference>
<sequence length="317" mass="35741">MLLLSRFLGGLGIGLITGAIGAISIIDWNLSIHQDDTDDTDKLSKSEDKLNHPALRYGIPSSNSLHLRSDYVVSYDFRTRNPSWVLEYIDKDKLQSNTQVQRSLSTFKTDPQIPEKFRVHPNKFLNSGYDKGHLAPARNMTTSQKSMDESFLMTNISPQVGAGFNRAYWSRFEGFVRHIANLYNGAFVVTGPLYLPKKKRKSEEFVVEYPVIGKPPDTIAVPTHFFKVILVRKNDGAFASAGFILPNRHIAPDTALKEFVAPVKVIEKYSGLQFFEKLHHSDESDLCTETKCALVENYQRAKKKSNASAKLETKRLA</sequence>
<dbReference type="InterPro" id="IPR001604">
    <property type="entry name" value="Endo_G_ENPP1-like_dom"/>
</dbReference>
<evidence type="ECO:0000256" key="1">
    <source>
        <dbReference type="ARBA" id="ARBA00010052"/>
    </source>
</evidence>
<comment type="similarity">
    <text evidence="1">Belongs to the DNA/RNA non-specific endonuclease family.</text>
</comment>
<dbReference type="Gene3D" id="3.40.570.10">
    <property type="entry name" value="Extracellular Endonuclease, subunit A"/>
    <property type="match status" value="1"/>
</dbReference>
<evidence type="ECO:0000259" key="4">
    <source>
        <dbReference type="SMART" id="SM00477"/>
    </source>
</evidence>
<evidence type="ECO:0000256" key="3">
    <source>
        <dbReference type="PIRSR" id="PIRSR640255-2"/>
    </source>
</evidence>
<keyword evidence="7" id="KW-1185">Reference proteome</keyword>
<dbReference type="OrthoDB" id="5418055at2759"/>
<accession>A0A024G4G7</accession>
<dbReference type="GO" id="GO:0005634">
    <property type="term" value="C:nucleus"/>
    <property type="evidence" value="ECO:0007669"/>
    <property type="project" value="TreeGrafter"/>
</dbReference>
<dbReference type="PANTHER" id="PTHR13966:SF5">
    <property type="entry name" value="ENDONUCLEASE G, MITOCHONDRIAL"/>
    <property type="match status" value="1"/>
</dbReference>
<dbReference type="InterPro" id="IPR020821">
    <property type="entry name" value="ENPP1-3/EXOG-like_nuc-like"/>
</dbReference>
<dbReference type="STRING" id="65357.A0A024G4G7"/>
<protein>
    <recommendedName>
        <fullName evidence="8">Endonuclease</fullName>
    </recommendedName>
</protein>
<dbReference type="GO" id="GO:0005743">
    <property type="term" value="C:mitochondrial inner membrane"/>
    <property type="evidence" value="ECO:0007669"/>
    <property type="project" value="TreeGrafter"/>
</dbReference>
<dbReference type="EMBL" id="CAIX01000016">
    <property type="protein sequence ID" value="CCI41209.1"/>
    <property type="molecule type" value="Genomic_DNA"/>
</dbReference>
<dbReference type="AlphaFoldDB" id="A0A024G4G7"/>
<dbReference type="PANTHER" id="PTHR13966">
    <property type="entry name" value="ENDONUCLEASE RELATED"/>
    <property type="match status" value="1"/>
</dbReference>
<feature type="binding site" evidence="3">
    <location>
        <position position="165"/>
    </location>
    <ligand>
        <name>Mg(2+)</name>
        <dbReference type="ChEBI" id="CHEBI:18420"/>
        <note>catalytic</note>
    </ligand>
</feature>
<dbReference type="SMART" id="SM00892">
    <property type="entry name" value="Endonuclease_NS"/>
    <property type="match status" value="1"/>
</dbReference>
<dbReference type="CDD" id="cd00091">
    <property type="entry name" value="NUC"/>
    <property type="match status" value="1"/>
</dbReference>
<evidence type="ECO:0000313" key="7">
    <source>
        <dbReference type="Proteomes" id="UP000053237"/>
    </source>
</evidence>
<dbReference type="GO" id="GO:0046872">
    <property type="term" value="F:metal ion binding"/>
    <property type="evidence" value="ECO:0007669"/>
    <property type="project" value="UniProtKB-KW"/>
</dbReference>
<dbReference type="SUPFAM" id="SSF54060">
    <property type="entry name" value="His-Me finger endonucleases"/>
    <property type="match status" value="1"/>
</dbReference>
<keyword evidence="3" id="KW-0479">Metal-binding</keyword>
<dbReference type="InParanoid" id="A0A024G4G7"/>
<organism evidence="6 7">
    <name type="scientific">Albugo candida</name>
    <dbReference type="NCBI Taxonomy" id="65357"/>
    <lineage>
        <taxon>Eukaryota</taxon>
        <taxon>Sar</taxon>
        <taxon>Stramenopiles</taxon>
        <taxon>Oomycota</taxon>
        <taxon>Peronosporomycetes</taxon>
        <taxon>Albuginales</taxon>
        <taxon>Albuginaceae</taxon>
        <taxon>Albugo</taxon>
    </lineage>
</organism>
<dbReference type="GO" id="GO:0000014">
    <property type="term" value="F:single-stranded DNA endodeoxyribonuclease activity"/>
    <property type="evidence" value="ECO:0007669"/>
    <property type="project" value="TreeGrafter"/>
</dbReference>
<evidence type="ECO:0000313" key="6">
    <source>
        <dbReference type="EMBL" id="CCI41209.1"/>
    </source>
</evidence>
<comment type="caution">
    <text evidence="6">The sequence shown here is derived from an EMBL/GenBank/DDBJ whole genome shotgun (WGS) entry which is preliminary data.</text>
</comment>
<dbReference type="Proteomes" id="UP000053237">
    <property type="component" value="Unassembled WGS sequence"/>
</dbReference>
<evidence type="ECO:0000259" key="5">
    <source>
        <dbReference type="SMART" id="SM00892"/>
    </source>
</evidence>
<evidence type="ECO:0008006" key="8">
    <source>
        <dbReference type="Google" id="ProtNLM"/>
    </source>
</evidence>
<feature type="domain" description="DNA/RNA non-specific endonuclease/pyrophosphatase/phosphodiesterase" evidence="5">
    <location>
        <begin position="67"/>
        <end position="281"/>
    </location>
</feature>
<proteinExistence type="inferred from homology"/>
<dbReference type="InterPro" id="IPR044925">
    <property type="entry name" value="His-Me_finger_sf"/>
</dbReference>
<feature type="active site" description="Proton acceptor" evidence="2">
    <location>
        <position position="133"/>
    </location>
</feature>
<reference evidence="6 7" key="1">
    <citation type="submission" date="2012-05" db="EMBL/GenBank/DDBJ databases">
        <title>Recombination and specialization in a pathogen metapopulation.</title>
        <authorList>
            <person name="Gardiner A."/>
            <person name="Kemen E."/>
            <person name="Schultz-Larsen T."/>
            <person name="MacLean D."/>
            <person name="Van Oosterhout C."/>
            <person name="Jones J.D.G."/>
        </authorList>
    </citation>
    <scope>NUCLEOTIDE SEQUENCE [LARGE SCALE GENOMIC DNA]</scope>
    <source>
        <strain evidence="6 7">Ac Nc2</strain>
    </source>
</reference>
<dbReference type="GO" id="GO:0004521">
    <property type="term" value="F:RNA endonuclease activity"/>
    <property type="evidence" value="ECO:0007669"/>
    <property type="project" value="TreeGrafter"/>
</dbReference>
<dbReference type="SMART" id="SM00477">
    <property type="entry name" value="NUC"/>
    <property type="match status" value="1"/>
</dbReference>
<dbReference type="Pfam" id="PF01223">
    <property type="entry name" value="Endonuclease_NS"/>
    <property type="match status" value="1"/>
</dbReference>
<name>A0A024G4G7_9STRA</name>
<gene>
    <name evidence="6" type="ORF">BN9_019930</name>
</gene>
<dbReference type="InterPro" id="IPR044929">
    <property type="entry name" value="DNA/RNA_non-sp_Endonuclease_sf"/>
</dbReference>
<evidence type="ECO:0000256" key="2">
    <source>
        <dbReference type="PIRSR" id="PIRSR640255-1"/>
    </source>
</evidence>
<feature type="domain" description="ENPP1-3/EXOG-like endonuclease/phosphodiesterase" evidence="4">
    <location>
        <begin position="68"/>
        <end position="281"/>
    </location>
</feature>